<evidence type="ECO:0000313" key="3">
    <source>
        <dbReference type="Proteomes" id="UP000287144"/>
    </source>
</evidence>
<evidence type="ECO:0000256" key="1">
    <source>
        <dbReference type="SAM" id="MobiDB-lite"/>
    </source>
</evidence>
<reference evidence="2 3" key="1">
    <citation type="submission" date="2017-06" db="EMBL/GenBank/DDBJ databases">
        <title>Comparative genomic analysis of Ambrosia Fusariam Clade fungi.</title>
        <authorList>
            <person name="Stajich J.E."/>
            <person name="Carrillo J."/>
            <person name="Kijimoto T."/>
            <person name="Eskalen A."/>
            <person name="O'Donnell K."/>
            <person name="Kasson M."/>
        </authorList>
    </citation>
    <scope>NUCLEOTIDE SEQUENCE [LARGE SCALE GENOMIC DNA]</scope>
    <source>
        <strain evidence="2 3">NRRL62579</strain>
    </source>
</reference>
<dbReference type="STRING" id="1325735.A0A428T8U9"/>
<gene>
    <name evidence="2" type="ORF">CEP52_010294</name>
</gene>
<dbReference type="Proteomes" id="UP000287144">
    <property type="component" value="Unassembled WGS sequence"/>
</dbReference>
<dbReference type="EMBL" id="NKCK01000115">
    <property type="protein sequence ID" value="RSL98461.1"/>
    <property type="molecule type" value="Genomic_DNA"/>
</dbReference>
<keyword evidence="3" id="KW-1185">Reference proteome</keyword>
<dbReference type="AlphaFoldDB" id="A0A428T8U9"/>
<feature type="compositionally biased region" description="Basic and acidic residues" evidence="1">
    <location>
        <begin position="124"/>
        <end position="140"/>
    </location>
</feature>
<protein>
    <submittedName>
        <fullName evidence="2">Uncharacterized protein</fullName>
    </submittedName>
</protein>
<feature type="region of interest" description="Disordered" evidence="1">
    <location>
        <begin position="95"/>
        <end position="140"/>
    </location>
</feature>
<proteinExistence type="predicted"/>
<feature type="region of interest" description="Disordered" evidence="1">
    <location>
        <begin position="50"/>
        <end position="74"/>
    </location>
</feature>
<feature type="compositionally biased region" description="Low complexity" evidence="1">
    <location>
        <begin position="50"/>
        <end position="68"/>
    </location>
</feature>
<name>A0A428T8U9_9HYPO</name>
<organism evidence="2 3">
    <name type="scientific">Fusarium oligoseptatum</name>
    <dbReference type="NCBI Taxonomy" id="2604345"/>
    <lineage>
        <taxon>Eukaryota</taxon>
        <taxon>Fungi</taxon>
        <taxon>Dikarya</taxon>
        <taxon>Ascomycota</taxon>
        <taxon>Pezizomycotina</taxon>
        <taxon>Sordariomycetes</taxon>
        <taxon>Hypocreomycetidae</taxon>
        <taxon>Hypocreales</taxon>
        <taxon>Nectriaceae</taxon>
        <taxon>Fusarium</taxon>
        <taxon>Fusarium solani species complex</taxon>
    </lineage>
</organism>
<sequence>MPRRRKSGLESEAFQVRWHSVANIATPSADIMSSPDPLNDTIDTSVVLPSSTRRVPRSSQRSSRFSTLGTSPRKQMFELEVGDDRAPQKLLVTVETEEPSATAGPGSARRKTVPDFESFVTNVETERDGDHDDGAFEEGH</sequence>
<evidence type="ECO:0000313" key="2">
    <source>
        <dbReference type="EMBL" id="RSL98461.1"/>
    </source>
</evidence>
<accession>A0A428T8U9</accession>
<comment type="caution">
    <text evidence="2">The sequence shown here is derived from an EMBL/GenBank/DDBJ whole genome shotgun (WGS) entry which is preliminary data.</text>
</comment>